<dbReference type="CDD" id="cd14475">
    <property type="entry name" value="SPX_SYG1_like"/>
    <property type="match status" value="1"/>
</dbReference>
<dbReference type="InterPro" id="IPR004331">
    <property type="entry name" value="SPX_dom"/>
</dbReference>
<name>A0A3N4JZN9_9PEZI</name>
<keyword evidence="4" id="KW-1185">Reference proteome</keyword>
<dbReference type="Proteomes" id="UP000276215">
    <property type="component" value="Unassembled WGS sequence"/>
</dbReference>
<sequence>MQEAPKTPRPSSAPHATASSSIRLHPTHTPRPVTADRRSVATDGDDVGGIPSNSLRNRMKDDGGLSDSPGSWIDTLGAEGFRALTMSASRSVGSHSDRYTDDHPLGPPDLMLPDPMKPLQPLIELCPEPSTPNNPNLSGQPSRPYSVGLEEDLPPLPDALLSHDTTRVNGSSSVATGVATGASTRPLSTSFLRRSIAASPRPFVNRLSSFFAGPWQSTDTTTIDITEAQLGASAEFHKWLLMELNKIENFYKRREIDATIRFAEMKEQLEILRLRWLTTHSRTNGDPNGLEFIDERLEDNVVDKQSSTWSTTGTENLSKHAPDLSTHRRIGWNTSIVAMGPSITHKMDTQRDYECRKPVNDPTHRLAKSRLKRAFIEYYRRLELLKSYVCVNRDAFCKITKKFDKVSGLRTSPRFLNEHINKSYFAGSENRLDELINETEILFARFFMKSNRKEAAMRLRTRENKSVYHASFLRSGFYLGSSLVIGAYGLWQAMGKLNSDNPAMSLKTCYLLQLWD</sequence>
<dbReference type="PROSITE" id="PS51382">
    <property type="entry name" value="SPX"/>
    <property type="match status" value="1"/>
</dbReference>
<accession>A0A3N4JZN9</accession>
<feature type="region of interest" description="Disordered" evidence="1">
    <location>
        <begin position="1"/>
        <end position="71"/>
    </location>
</feature>
<protein>
    <recommendedName>
        <fullName evidence="2">SPX domain-containing protein</fullName>
    </recommendedName>
</protein>
<dbReference type="GO" id="GO:0006817">
    <property type="term" value="P:phosphate ion transport"/>
    <property type="evidence" value="ECO:0007669"/>
    <property type="project" value="TreeGrafter"/>
</dbReference>
<dbReference type="Pfam" id="PF03105">
    <property type="entry name" value="SPX"/>
    <property type="match status" value="1"/>
</dbReference>
<evidence type="ECO:0000313" key="4">
    <source>
        <dbReference type="Proteomes" id="UP000276215"/>
    </source>
</evidence>
<feature type="domain" description="SPX" evidence="2">
    <location>
        <begin position="1"/>
        <end position="417"/>
    </location>
</feature>
<reference evidence="3 4" key="1">
    <citation type="journal article" date="2018" name="Nat. Ecol. Evol.">
        <title>Pezizomycetes genomes reveal the molecular basis of ectomycorrhizal truffle lifestyle.</title>
        <authorList>
            <person name="Murat C."/>
            <person name="Payen T."/>
            <person name="Noel B."/>
            <person name="Kuo A."/>
            <person name="Morin E."/>
            <person name="Chen J."/>
            <person name="Kohler A."/>
            <person name="Krizsan K."/>
            <person name="Balestrini R."/>
            <person name="Da Silva C."/>
            <person name="Montanini B."/>
            <person name="Hainaut M."/>
            <person name="Levati E."/>
            <person name="Barry K.W."/>
            <person name="Belfiori B."/>
            <person name="Cichocki N."/>
            <person name="Clum A."/>
            <person name="Dockter R.B."/>
            <person name="Fauchery L."/>
            <person name="Guy J."/>
            <person name="Iotti M."/>
            <person name="Le Tacon F."/>
            <person name="Lindquist E.A."/>
            <person name="Lipzen A."/>
            <person name="Malagnac F."/>
            <person name="Mello A."/>
            <person name="Molinier V."/>
            <person name="Miyauchi S."/>
            <person name="Poulain J."/>
            <person name="Riccioni C."/>
            <person name="Rubini A."/>
            <person name="Sitrit Y."/>
            <person name="Splivallo R."/>
            <person name="Traeger S."/>
            <person name="Wang M."/>
            <person name="Zifcakova L."/>
            <person name="Wipf D."/>
            <person name="Zambonelli A."/>
            <person name="Paolocci F."/>
            <person name="Nowrousian M."/>
            <person name="Ottonello S."/>
            <person name="Baldrian P."/>
            <person name="Spatafora J.W."/>
            <person name="Henrissat B."/>
            <person name="Nagy L.G."/>
            <person name="Aury J.M."/>
            <person name="Wincker P."/>
            <person name="Grigoriev I.V."/>
            <person name="Bonfante P."/>
            <person name="Martin F.M."/>
        </authorList>
    </citation>
    <scope>NUCLEOTIDE SEQUENCE [LARGE SCALE GENOMIC DNA]</scope>
    <source>
        <strain evidence="3 4">120613-1</strain>
    </source>
</reference>
<evidence type="ECO:0000313" key="3">
    <source>
        <dbReference type="EMBL" id="RPB03523.1"/>
    </source>
</evidence>
<dbReference type="GO" id="GO:0005794">
    <property type="term" value="C:Golgi apparatus"/>
    <property type="evidence" value="ECO:0007669"/>
    <property type="project" value="TreeGrafter"/>
</dbReference>
<dbReference type="EMBL" id="ML120362">
    <property type="protein sequence ID" value="RPB03523.1"/>
    <property type="molecule type" value="Genomic_DNA"/>
</dbReference>
<dbReference type="GO" id="GO:0005886">
    <property type="term" value="C:plasma membrane"/>
    <property type="evidence" value="ECO:0007669"/>
    <property type="project" value="TreeGrafter"/>
</dbReference>
<gene>
    <name evidence="3" type="ORF">L873DRAFT_170314</name>
</gene>
<evidence type="ECO:0000256" key="1">
    <source>
        <dbReference type="SAM" id="MobiDB-lite"/>
    </source>
</evidence>
<proteinExistence type="predicted"/>
<dbReference type="STRING" id="1336337.A0A3N4JZN9"/>
<evidence type="ECO:0000259" key="2">
    <source>
        <dbReference type="PROSITE" id="PS51382"/>
    </source>
</evidence>
<feature type="compositionally biased region" description="Low complexity" evidence="1">
    <location>
        <begin position="9"/>
        <end position="21"/>
    </location>
</feature>
<dbReference type="PANTHER" id="PTHR10783:SF103">
    <property type="entry name" value="SOLUTE CARRIER FAMILY 53 MEMBER 1"/>
    <property type="match status" value="1"/>
</dbReference>
<dbReference type="GO" id="GO:0016036">
    <property type="term" value="P:cellular response to phosphate starvation"/>
    <property type="evidence" value="ECO:0007669"/>
    <property type="project" value="TreeGrafter"/>
</dbReference>
<organism evidence="3 4">
    <name type="scientific">Choiromyces venosus 120613-1</name>
    <dbReference type="NCBI Taxonomy" id="1336337"/>
    <lineage>
        <taxon>Eukaryota</taxon>
        <taxon>Fungi</taxon>
        <taxon>Dikarya</taxon>
        <taxon>Ascomycota</taxon>
        <taxon>Pezizomycotina</taxon>
        <taxon>Pezizomycetes</taxon>
        <taxon>Pezizales</taxon>
        <taxon>Tuberaceae</taxon>
        <taxon>Choiromyces</taxon>
    </lineage>
</organism>
<dbReference type="OrthoDB" id="9970435at2759"/>
<dbReference type="GO" id="GO:0000822">
    <property type="term" value="F:inositol hexakisphosphate binding"/>
    <property type="evidence" value="ECO:0007669"/>
    <property type="project" value="TreeGrafter"/>
</dbReference>
<feature type="compositionally biased region" description="Basic and acidic residues" evidence="1">
    <location>
        <begin position="95"/>
        <end position="104"/>
    </location>
</feature>
<feature type="region of interest" description="Disordered" evidence="1">
    <location>
        <begin position="89"/>
        <end position="113"/>
    </location>
</feature>
<dbReference type="PANTHER" id="PTHR10783">
    <property type="entry name" value="XENOTROPIC AND POLYTROPIC RETROVIRUS RECEPTOR 1-RELATED"/>
    <property type="match status" value="1"/>
</dbReference>
<dbReference type="AlphaFoldDB" id="A0A3N4JZN9"/>